<feature type="transmembrane region" description="Helical" evidence="5">
    <location>
        <begin position="244"/>
        <end position="267"/>
    </location>
</feature>
<keyword evidence="4 5" id="KW-0472">Membrane</keyword>
<reference evidence="7" key="1">
    <citation type="submission" date="2015-01" db="EMBL/GenBank/DDBJ databases">
        <title>The Genome Sequence of Cladophialophora bantiana CBS 173.52.</title>
        <authorList>
            <consortium name="The Broad Institute Genomics Platform"/>
            <person name="Cuomo C."/>
            <person name="de Hoog S."/>
            <person name="Gorbushina A."/>
            <person name="Stielow B."/>
            <person name="Teixiera M."/>
            <person name="Abouelleil A."/>
            <person name="Chapman S.B."/>
            <person name="Priest M."/>
            <person name="Young S.K."/>
            <person name="Wortman J."/>
            <person name="Nusbaum C."/>
            <person name="Birren B."/>
        </authorList>
    </citation>
    <scope>NUCLEOTIDE SEQUENCE [LARGE SCALE GENOMIC DNA]</scope>
    <source>
        <strain evidence="7">CBS 173.52</strain>
    </source>
</reference>
<comment type="subcellular location">
    <subcellularLocation>
        <location evidence="1">Membrane</location>
        <topology evidence="1">Multi-pass membrane protein</topology>
    </subcellularLocation>
</comment>
<dbReference type="VEuPathDB" id="FungiDB:Z519_01548"/>
<dbReference type="InterPro" id="IPR036513">
    <property type="entry name" value="STAS_dom_sf"/>
</dbReference>
<feature type="transmembrane region" description="Helical" evidence="5">
    <location>
        <begin position="395"/>
        <end position="415"/>
    </location>
</feature>
<evidence type="ECO:0000256" key="4">
    <source>
        <dbReference type="ARBA" id="ARBA00023136"/>
    </source>
</evidence>
<evidence type="ECO:0000256" key="3">
    <source>
        <dbReference type="ARBA" id="ARBA00022989"/>
    </source>
</evidence>
<accession>A0A0D2IMI8</accession>
<dbReference type="Gene3D" id="3.30.750.24">
    <property type="entry name" value="STAS domain"/>
    <property type="match status" value="1"/>
</dbReference>
<dbReference type="GeneID" id="27694476"/>
<dbReference type="InterPro" id="IPR001902">
    <property type="entry name" value="SLC26A/SulP_fam"/>
</dbReference>
<protein>
    <recommendedName>
        <fullName evidence="6">STAS domain-containing protein</fullName>
    </recommendedName>
</protein>
<feature type="transmembrane region" description="Helical" evidence="5">
    <location>
        <begin position="86"/>
        <end position="103"/>
    </location>
</feature>
<feature type="transmembrane region" description="Helical" evidence="5">
    <location>
        <begin position="340"/>
        <end position="359"/>
    </location>
</feature>
<dbReference type="PANTHER" id="PTHR11814">
    <property type="entry name" value="SULFATE TRANSPORTER"/>
    <property type="match status" value="1"/>
</dbReference>
<dbReference type="EMBL" id="KN846981">
    <property type="protein sequence ID" value="KIW97964.1"/>
    <property type="molecule type" value="Genomic_DNA"/>
</dbReference>
<dbReference type="SUPFAM" id="SSF52091">
    <property type="entry name" value="SpoIIaa-like"/>
    <property type="match status" value="1"/>
</dbReference>
<gene>
    <name evidence="7" type="ORF">Z519_01548</name>
</gene>
<feature type="transmembrane region" description="Helical" evidence="5">
    <location>
        <begin position="61"/>
        <end position="79"/>
    </location>
</feature>
<evidence type="ECO:0000313" key="7">
    <source>
        <dbReference type="EMBL" id="KIW97964.1"/>
    </source>
</evidence>
<organism evidence="7 8">
    <name type="scientific">Cladophialophora bantiana (strain ATCC 10958 / CBS 173.52 / CDC B-1940 / NIH 8579)</name>
    <name type="common">Xylohypha bantiana</name>
    <dbReference type="NCBI Taxonomy" id="1442370"/>
    <lineage>
        <taxon>Eukaryota</taxon>
        <taxon>Fungi</taxon>
        <taxon>Dikarya</taxon>
        <taxon>Ascomycota</taxon>
        <taxon>Pezizomycotina</taxon>
        <taxon>Eurotiomycetes</taxon>
        <taxon>Chaetothyriomycetidae</taxon>
        <taxon>Chaetothyriales</taxon>
        <taxon>Herpotrichiellaceae</taxon>
        <taxon>Cladophialophora</taxon>
    </lineage>
</organism>
<dbReference type="HOGENOM" id="CLU_003182_8_3_1"/>
<sequence length="695" mass="75600">MKFFKSVKHSLETDVNWHNARRYGVHGARAFPSAAATYVLDKVPIVSWLPRYNPRWLVNDFIAGLTLGIMLIPQGLAYAKIATIPVQYGLMASWLPGILYTFMGTSKDLSTGPTSLIGLLTADIIKDLVKDGYTPQQVASAVALGMGVYGMALGFLKLGFLLDFVSTPVLNGFISAAAIVIGLGQVASLLGEPGGGDGTAQQINYVFSQLPQAGGITCAIGFSAMVILVSLDQVGKKWGNKSRIAFYLSISRAFICVLLYTGISYAVNHNRASDDDYLFAVAKVKANGLQGSVVDSKLFSKTIGRSIAPFVAAALEHVAIGRAFGIRNNYLTDISQELCYLGVVNMGNSFFMAMGVGGAMSRTSVNSGCKVRSPLCGTITTAVVIITIYELTGALYWIPKAVLSAIVITAIWPLIGSWRTYYYYWRTSFTDFVAAMLAFWLTLFKSSEVGIGTGVGWSIAVSLIRQAFKRVPNVNSASASPLVKSIDAARDMPDNVPADTEIFVFAESIFFPNAQRFKTTILDTIKTHHSPSFLSPESEEAERTWSVVGEKRVAKLRKAVGAGSSSVLPPIRLLILDFTKVNHFDTTANLKLRELFTEARKYGGDSLEVRFAALNATVRARLERAEPGWILIDADQAESVTPEEKVKAFTVSVYESTKEAMMAPRCYQPEQVVDVNVDDVEVVEEKMTSKHVETV</sequence>
<evidence type="ECO:0000256" key="2">
    <source>
        <dbReference type="ARBA" id="ARBA00022692"/>
    </source>
</evidence>
<feature type="transmembrane region" description="Helical" evidence="5">
    <location>
        <begin position="138"/>
        <end position="162"/>
    </location>
</feature>
<feature type="transmembrane region" description="Helical" evidence="5">
    <location>
        <begin position="169"/>
        <end position="190"/>
    </location>
</feature>
<feature type="transmembrane region" description="Helical" evidence="5">
    <location>
        <begin position="210"/>
        <end position="232"/>
    </location>
</feature>
<dbReference type="GO" id="GO:0055085">
    <property type="term" value="P:transmembrane transport"/>
    <property type="evidence" value="ECO:0007669"/>
    <property type="project" value="InterPro"/>
</dbReference>
<evidence type="ECO:0000259" key="6">
    <source>
        <dbReference type="PROSITE" id="PS50801"/>
    </source>
</evidence>
<feature type="transmembrane region" description="Helical" evidence="5">
    <location>
        <begin position="449"/>
        <end position="468"/>
    </location>
</feature>
<dbReference type="OrthoDB" id="288203at2759"/>
<feature type="transmembrane region" description="Helical" evidence="5">
    <location>
        <begin position="371"/>
        <end position="389"/>
    </location>
</feature>
<evidence type="ECO:0000313" key="8">
    <source>
        <dbReference type="Proteomes" id="UP000053789"/>
    </source>
</evidence>
<name>A0A0D2IMI8_CLAB1</name>
<dbReference type="GO" id="GO:0016020">
    <property type="term" value="C:membrane"/>
    <property type="evidence" value="ECO:0007669"/>
    <property type="project" value="UniProtKB-SubCell"/>
</dbReference>
<dbReference type="InterPro" id="IPR002645">
    <property type="entry name" value="STAS_dom"/>
</dbReference>
<dbReference type="InterPro" id="IPR011547">
    <property type="entry name" value="SLC26A/SulP_dom"/>
</dbReference>
<dbReference type="Proteomes" id="UP000053789">
    <property type="component" value="Unassembled WGS sequence"/>
</dbReference>
<evidence type="ECO:0000256" key="1">
    <source>
        <dbReference type="ARBA" id="ARBA00004141"/>
    </source>
</evidence>
<dbReference type="RefSeq" id="XP_016624633.1">
    <property type="nucleotide sequence ID" value="XM_016759305.1"/>
</dbReference>
<dbReference type="CDD" id="cd07042">
    <property type="entry name" value="STAS_SulP_like_sulfate_transporter"/>
    <property type="match status" value="1"/>
</dbReference>
<keyword evidence="2 5" id="KW-0812">Transmembrane</keyword>
<keyword evidence="3 5" id="KW-1133">Transmembrane helix</keyword>
<proteinExistence type="predicted"/>
<dbReference type="PROSITE" id="PS50801">
    <property type="entry name" value="STAS"/>
    <property type="match status" value="1"/>
</dbReference>
<dbReference type="AlphaFoldDB" id="A0A0D2IMI8"/>
<dbReference type="Pfam" id="PF01740">
    <property type="entry name" value="STAS"/>
    <property type="match status" value="1"/>
</dbReference>
<keyword evidence="8" id="KW-1185">Reference proteome</keyword>
<dbReference type="Pfam" id="PF00916">
    <property type="entry name" value="Sulfate_transp"/>
    <property type="match status" value="1"/>
</dbReference>
<feature type="domain" description="STAS" evidence="6">
    <location>
        <begin position="502"/>
        <end position="664"/>
    </location>
</feature>
<evidence type="ECO:0000256" key="5">
    <source>
        <dbReference type="SAM" id="Phobius"/>
    </source>
</evidence>